<dbReference type="NCBIfam" id="TIGR00489">
    <property type="entry name" value="aEF-1_beta"/>
    <property type="match status" value="1"/>
</dbReference>
<evidence type="ECO:0000256" key="4">
    <source>
        <dbReference type="ARBA" id="ARBA00022768"/>
    </source>
</evidence>
<keyword evidence="5 7" id="KW-0648">Protein biosynthesis</keyword>
<comment type="caution">
    <text evidence="9">The sequence shown here is derived from an EMBL/GenBank/DDBJ whole genome shotgun (WGS) entry which is preliminary data.</text>
</comment>
<dbReference type="InterPro" id="IPR036219">
    <property type="entry name" value="eEF-1beta-like_sf"/>
</dbReference>
<evidence type="ECO:0000259" key="8">
    <source>
        <dbReference type="SMART" id="SM00888"/>
    </source>
</evidence>
<dbReference type="InterPro" id="IPR004542">
    <property type="entry name" value="Transl_elong_EF1B_B_arc"/>
</dbReference>
<sequence>MSGVAATIKVMPENVETDLNALKQKLREVTPAGAKVNGEIVEQPIAFGLKALIVTVIVEDGEGGTEGVEAAYESTPGVAGIQIMEMDRL</sequence>
<dbReference type="EMBL" id="JAWDKD010000020">
    <property type="protein sequence ID" value="MDV0447483.1"/>
    <property type="molecule type" value="Genomic_DNA"/>
</dbReference>
<dbReference type="GO" id="GO:0003746">
    <property type="term" value="F:translation elongation factor activity"/>
    <property type="evidence" value="ECO:0007669"/>
    <property type="project" value="UniProtKB-UniRule"/>
</dbReference>
<comment type="function">
    <text evidence="1 7">Promotes the exchange of GDP for GTP in EF-1-alpha/GDP, thus allowing the regeneration of EF-1-alpha/GTP that could then be used to form the ternary complex EF-1-alpha/GTP/AAtRNA.</text>
</comment>
<accession>A0AAE4MLY9</accession>
<dbReference type="Pfam" id="PF00736">
    <property type="entry name" value="EF1_GNE"/>
    <property type="match status" value="1"/>
</dbReference>
<dbReference type="HAMAP" id="MF_00043">
    <property type="entry name" value="EF1_beta"/>
    <property type="match status" value="1"/>
</dbReference>
<dbReference type="SMART" id="SM00888">
    <property type="entry name" value="EF1_GNE"/>
    <property type="match status" value="1"/>
</dbReference>
<dbReference type="PANTHER" id="PTHR39647">
    <property type="entry name" value="ELONGATION FACTOR 1-BETA"/>
    <property type="match status" value="1"/>
</dbReference>
<dbReference type="Proteomes" id="UP001271789">
    <property type="component" value="Unassembled WGS sequence"/>
</dbReference>
<evidence type="ECO:0000313" key="10">
    <source>
        <dbReference type="Proteomes" id="UP001271789"/>
    </source>
</evidence>
<dbReference type="InterPro" id="IPR014038">
    <property type="entry name" value="EF1B_bsu/dsu_GNE"/>
</dbReference>
<evidence type="ECO:0000256" key="1">
    <source>
        <dbReference type="ARBA" id="ARBA00003815"/>
    </source>
</evidence>
<name>A0AAE4MLY9_9EURY</name>
<dbReference type="NCBIfam" id="NF001670">
    <property type="entry name" value="PRK00435.1"/>
    <property type="match status" value="1"/>
</dbReference>
<comment type="similarity">
    <text evidence="2 7">Belongs to the EF-1-beta/EF-1-delta family.</text>
</comment>
<dbReference type="PANTHER" id="PTHR39647:SF1">
    <property type="entry name" value="ELONGATION FACTOR 1-BETA"/>
    <property type="match status" value="1"/>
</dbReference>
<evidence type="ECO:0000256" key="2">
    <source>
        <dbReference type="ARBA" id="ARBA00007411"/>
    </source>
</evidence>
<dbReference type="CDD" id="cd00292">
    <property type="entry name" value="EF1B"/>
    <property type="match status" value="1"/>
</dbReference>
<feature type="domain" description="Translation elongation factor EF1B beta/delta subunit guanine nucleotide exchange" evidence="8">
    <location>
        <begin position="3"/>
        <end position="89"/>
    </location>
</feature>
<proteinExistence type="inferred from homology"/>
<dbReference type="InterPro" id="IPR014717">
    <property type="entry name" value="Transl_elong_EF1B/ribsomal_bS6"/>
</dbReference>
<keyword evidence="10" id="KW-1185">Reference proteome</keyword>
<dbReference type="AlphaFoldDB" id="A0AAE4MLY9"/>
<reference evidence="9" key="1">
    <citation type="submission" date="2023-06" db="EMBL/GenBank/DDBJ databases">
        <title>Genome sequence of Methanosarcinaceae archaeon Ag5.</title>
        <authorList>
            <person name="Protasov E."/>
            <person name="Platt K."/>
            <person name="Poehlein A."/>
            <person name="Daniel R."/>
            <person name="Brune A."/>
        </authorList>
    </citation>
    <scope>NUCLEOTIDE SEQUENCE</scope>
    <source>
        <strain evidence="9">Ag5</strain>
    </source>
</reference>
<dbReference type="SUPFAM" id="SSF54984">
    <property type="entry name" value="eEF-1beta-like"/>
    <property type="match status" value="1"/>
</dbReference>
<dbReference type="Gene3D" id="3.30.70.60">
    <property type="match status" value="1"/>
</dbReference>
<protein>
    <recommendedName>
        <fullName evidence="3 7">Elongation factor 1-beta</fullName>
        <shortName evidence="7">EF-1-beta</shortName>
    </recommendedName>
    <alternativeName>
        <fullName evidence="6 7">aEF-1beta</fullName>
    </alternativeName>
</protein>
<evidence type="ECO:0000256" key="3">
    <source>
        <dbReference type="ARBA" id="ARBA00017600"/>
    </source>
</evidence>
<evidence type="ECO:0000313" key="9">
    <source>
        <dbReference type="EMBL" id="MDV0447483.1"/>
    </source>
</evidence>
<evidence type="ECO:0000256" key="6">
    <source>
        <dbReference type="ARBA" id="ARBA00032274"/>
    </source>
</evidence>
<organism evidence="9 10">
    <name type="scientific">Methanolapillus africanus</name>
    <dbReference type="NCBI Taxonomy" id="3028297"/>
    <lineage>
        <taxon>Archaea</taxon>
        <taxon>Methanobacteriati</taxon>
        <taxon>Methanobacteriota</taxon>
        <taxon>Stenosarchaea group</taxon>
        <taxon>Methanomicrobia</taxon>
        <taxon>Methanosarcinales</taxon>
        <taxon>Methanosarcinaceae</taxon>
        <taxon>Methanolapillus</taxon>
    </lineage>
</organism>
<dbReference type="RefSeq" id="WP_338099921.1">
    <property type="nucleotide sequence ID" value="NZ_JAWDKD010000020.1"/>
</dbReference>
<evidence type="ECO:0000256" key="5">
    <source>
        <dbReference type="ARBA" id="ARBA00022917"/>
    </source>
</evidence>
<evidence type="ECO:0000256" key="7">
    <source>
        <dbReference type="HAMAP-Rule" id="MF_00043"/>
    </source>
</evidence>
<dbReference type="PIRSF" id="PIRSF006521">
    <property type="entry name" value="Transl_elong_EF1B_B_arc"/>
    <property type="match status" value="1"/>
</dbReference>
<keyword evidence="4 7" id="KW-0251">Elongation factor</keyword>
<gene>
    <name evidence="7" type="primary">ef1b</name>
    <name evidence="9" type="ORF">MsAg5_13820</name>
</gene>